<accession>A0ABS0NJ49</accession>
<gene>
    <name evidence="3" type="ORF">IHE55_10705</name>
</gene>
<evidence type="ECO:0000259" key="2">
    <source>
        <dbReference type="Pfam" id="PF00501"/>
    </source>
</evidence>
<evidence type="ECO:0000313" key="4">
    <source>
        <dbReference type="Proteomes" id="UP000807371"/>
    </source>
</evidence>
<dbReference type="PANTHER" id="PTHR24095:SF14">
    <property type="entry name" value="ACETYL-COENZYME A SYNTHETASE 1"/>
    <property type="match status" value="1"/>
</dbReference>
<dbReference type="Pfam" id="PF00501">
    <property type="entry name" value="AMP-binding"/>
    <property type="match status" value="1"/>
</dbReference>
<dbReference type="SUPFAM" id="SSF56801">
    <property type="entry name" value="Acetyl-CoA synthetase-like"/>
    <property type="match status" value="1"/>
</dbReference>
<dbReference type="InterPro" id="IPR000873">
    <property type="entry name" value="AMP-dep_synth/lig_dom"/>
</dbReference>
<protein>
    <submittedName>
        <fullName evidence="3">AMP-binding protein</fullName>
    </submittedName>
</protein>
<dbReference type="EMBL" id="JACYXC010000001">
    <property type="protein sequence ID" value="MBH5335234.1"/>
    <property type="molecule type" value="Genomic_DNA"/>
</dbReference>
<evidence type="ECO:0000313" key="3">
    <source>
        <dbReference type="EMBL" id="MBH5335234.1"/>
    </source>
</evidence>
<organism evidence="3 4">
    <name type="scientific">Streptomyces pactum</name>
    <dbReference type="NCBI Taxonomy" id="68249"/>
    <lineage>
        <taxon>Bacteria</taxon>
        <taxon>Bacillati</taxon>
        <taxon>Actinomycetota</taxon>
        <taxon>Actinomycetes</taxon>
        <taxon>Kitasatosporales</taxon>
        <taxon>Streptomycetaceae</taxon>
        <taxon>Streptomyces</taxon>
    </lineage>
</organism>
<reference evidence="3 4" key="1">
    <citation type="submission" date="2020-09" db="EMBL/GenBank/DDBJ databases">
        <title>Biosynthesis of the nuclear factor of activated T cells inhibitor NFAT-133 and its congeners in Streptomyces pactum.</title>
        <authorList>
            <person name="Zhou W."/>
            <person name="Posri P."/>
            <person name="Abugrain M.E."/>
            <person name="Weisberg A.J."/>
            <person name="Chang J.H."/>
            <person name="Mahmud T."/>
        </authorList>
    </citation>
    <scope>NUCLEOTIDE SEQUENCE [LARGE SCALE GENOMIC DNA]</scope>
    <source>
        <strain evidence="3 4">ATCC 27456</strain>
    </source>
</reference>
<comment type="caution">
    <text evidence="3">The sequence shown here is derived from an EMBL/GenBank/DDBJ whole genome shotgun (WGS) entry which is preliminary data.</text>
</comment>
<sequence>MSIDPVRRRNSVAPTTRTAQLSALGRPSRVALRWISEPDHTEELTHGELLDQAARAATALTRLGVRAGDRVAVHLPLIPESVIATLACGRIDAVRCSLPMGLRAHELRERLRELDAAVLITADGDQRSGETRALKTVVDRALADCTVVRSVLVVHRAPRPVPWTPGRDLWWHEALRPRPSRRSRSRGLQQARGALVALPGRLPEKTRAESRNLEV</sequence>
<dbReference type="PANTHER" id="PTHR24095">
    <property type="entry name" value="ACETYL-COENZYME A SYNTHETASE"/>
    <property type="match status" value="1"/>
</dbReference>
<evidence type="ECO:0000256" key="1">
    <source>
        <dbReference type="ARBA" id="ARBA00022990"/>
    </source>
</evidence>
<feature type="domain" description="AMP-dependent synthetase/ligase" evidence="2">
    <location>
        <begin position="23"/>
        <end position="168"/>
    </location>
</feature>
<dbReference type="Proteomes" id="UP000807371">
    <property type="component" value="Unassembled WGS sequence"/>
</dbReference>
<keyword evidence="4" id="KW-1185">Reference proteome</keyword>
<keyword evidence="1" id="KW-0007">Acetylation</keyword>
<dbReference type="InterPro" id="IPR042099">
    <property type="entry name" value="ANL_N_sf"/>
</dbReference>
<name>A0ABS0NJ49_9ACTN</name>
<proteinExistence type="predicted"/>
<dbReference type="Gene3D" id="3.40.50.12780">
    <property type="entry name" value="N-terminal domain of ligase-like"/>
    <property type="match status" value="1"/>
</dbReference>